<sequence length="183" mass="20041">MEARRRKLYPLIFLMFLIIKMPSFKNNRGFSFIEAVIYVSLLAAMAVLVVGSILSIYRIFIKTKVERSLNINADVALESMIREIRLATSTTISGSAFGSHPGSLRLNAKKFSLSGTILELSDSEGAPQSLTGDAKVTNLVFYPVTATSTNVKMIKIEMTLESGSGKFLISKNYNGAAVLRGSY</sequence>
<dbReference type="STRING" id="1618659.UV11_C0039G0005"/>
<keyword evidence="1" id="KW-1133">Transmembrane helix</keyword>
<keyword evidence="1" id="KW-0812">Transmembrane</keyword>
<organism evidence="2 3">
    <name type="scientific">Candidatus Giovannonibacteria bacterium GW2011_GWF2_42_19</name>
    <dbReference type="NCBI Taxonomy" id="1618659"/>
    <lineage>
        <taxon>Bacteria</taxon>
        <taxon>Candidatus Giovannoniibacteriota</taxon>
    </lineage>
</organism>
<name>A0A0G1BHP9_9BACT</name>
<accession>A0A0G1BHP9</accession>
<dbReference type="AlphaFoldDB" id="A0A0G1BHP9"/>
<proteinExistence type="predicted"/>
<evidence type="ECO:0000313" key="3">
    <source>
        <dbReference type="Proteomes" id="UP000034036"/>
    </source>
</evidence>
<feature type="transmembrane region" description="Helical" evidence="1">
    <location>
        <begin position="36"/>
        <end position="60"/>
    </location>
</feature>
<gene>
    <name evidence="2" type="ORF">UV11_C0039G0005</name>
</gene>
<evidence type="ECO:0000256" key="1">
    <source>
        <dbReference type="SAM" id="Phobius"/>
    </source>
</evidence>
<reference evidence="2 3" key="1">
    <citation type="journal article" date="2015" name="Nature">
        <title>rRNA introns, odd ribosomes, and small enigmatic genomes across a large radiation of phyla.</title>
        <authorList>
            <person name="Brown C.T."/>
            <person name="Hug L.A."/>
            <person name="Thomas B.C."/>
            <person name="Sharon I."/>
            <person name="Castelle C.J."/>
            <person name="Singh A."/>
            <person name="Wilkins M.J."/>
            <person name="Williams K.H."/>
            <person name="Banfield J.F."/>
        </authorList>
    </citation>
    <scope>NUCLEOTIDE SEQUENCE [LARGE SCALE GENOMIC DNA]</scope>
</reference>
<feature type="transmembrane region" description="Helical" evidence="1">
    <location>
        <begin position="7"/>
        <end position="24"/>
    </location>
</feature>
<dbReference type="EMBL" id="LCDF01000039">
    <property type="protein sequence ID" value="KKS45826.1"/>
    <property type="molecule type" value="Genomic_DNA"/>
</dbReference>
<evidence type="ECO:0000313" key="2">
    <source>
        <dbReference type="EMBL" id="KKS45826.1"/>
    </source>
</evidence>
<comment type="caution">
    <text evidence="2">The sequence shown here is derived from an EMBL/GenBank/DDBJ whole genome shotgun (WGS) entry which is preliminary data.</text>
</comment>
<dbReference type="Proteomes" id="UP000034036">
    <property type="component" value="Unassembled WGS sequence"/>
</dbReference>
<keyword evidence="1" id="KW-0472">Membrane</keyword>
<protein>
    <submittedName>
        <fullName evidence="2">Uncharacterized protein</fullName>
    </submittedName>
</protein>